<reference evidence="2 3" key="1">
    <citation type="submission" date="2022-11" db="UniProtKB">
        <authorList>
            <consortium name="WormBaseParasite"/>
        </authorList>
    </citation>
    <scope>IDENTIFICATION</scope>
</reference>
<organism evidence="1 3">
    <name type="scientific">Parascaris univalens</name>
    <name type="common">Nematode worm</name>
    <dbReference type="NCBI Taxonomy" id="6257"/>
    <lineage>
        <taxon>Eukaryota</taxon>
        <taxon>Metazoa</taxon>
        <taxon>Ecdysozoa</taxon>
        <taxon>Nematoda</taxon>
        <taxon>Chromadorea</taxon>
        <taxon>Rhabditida</taxon>
        <taxon>Spirurina</taxon>
        <taxon>Ascaridomorpha</taxon>
        <taxon>Ascaridoidea</taxon>
        <taxon>Ascarididae</taxon>
        <taxon>Parascaris</taxon>
    </lineage>
</organism>
<dbReference type="AlphaFoldDB" id="A0A915A307"/>
<dbReference type="WBParaSite" id="PgE284_g001_t04">
    <property type="protein sequence ID" value="PgE284_g001_t04"/>
    <property type="gene ID" value="PgE284_g001"/>
</dbReference>
<dbReference type="WBParaSite" id="PgE284_g001_t02">
    <property type="protein sequence ID" value="PgE284_g001_t02"/>
    <property type="gene ID" value="PgE284_g001"/>
</dbReference>
<evidence type="ECO:0000313" key="3">
    <source>
        <dbReference type="WBParaSite" id="PgE284_g001_t04"/>
    </source>
</evidence>
<sequence>MLTTYVLVVCIAIDSFEDSQTEQHFQCSFRISFGYIFGFFHCLCALYAKNIFAHIFTECHSLRAGEMRRGWQRKHHHICRSLTNLYSCKDIVGNIIGVG</sequence>
<evidence type="ECO:0000313" key="1">
    <source>
        <dbReference type="Proteomes" id="UP000887569"/>
    </source>
</evidence>
<protein>
    <submittedName>
        <fullName evidence="2 3">Secreted protein</fullName>
    </submittedName>
</protein>
<dbReference type="Proteomes" id="UP000887569">
    <property type="component" value="Unplaced"/>
</dbReference>
<keyword evidence="1" id="KW-1185">Reference proteome</keyword>
<name>A0A915A307_PARUN</name>
<accession>A0A915A307</accession>
<proteinExistence type="predicted"/>
<evidence type="ECO:0000313" key="2">
    <source>
        <dbReference type="WBParaSite" id="PgE284_g001_t02"/>
    </source>
</evidence>